<feature type="transmembrane region" description="Helical" evidence="11">
    <location>
        <begin position="197"/>
        <end position="216"/>
    </location>
</feature>
<comment type="caution">
    <text evidence="12">The sequence shown here is derived from an EMBL/GenBank/DDBJ whole genome shotgun (WGS) entry which is preliminary data.</text>
</comment>
<gene>
    <name evidence="12" type="ORF">ACFOSU_10450</name>
</gene>
<comment type="similarity">
    <text evidence="3">Belongs to the TMEM163 family.</text>
</comment>
<evidence type="ECO:0000256" key="2">
    <source>
        <dbReference type="ARBA" id="ARBA00004644"/>
    </source>
</evidence>
<name>A0ABV7ER05_9GAMM</name>
<feature type="transmembrane region" description="Helical" evidence="11">
    <location>
        <begin position="6"/>
        <end position="27"/>
    </location>
</feature>
<evidence type="ECO:0000313" key="13">
    <source>
        <dbReference type="Proteomes" id="UP001595462"/>
    </source>
</evidence>
<keyword evidence="10" id="KW-0968">Cytoplasmic vesicle</keyword>
<evidence type="ECO:0000256" key="4">
    <source>
        <dbReference type="ARBA" id="ARBA00022692"/>
    </source>
</evidence>
<evidence type="ECO:0000256" key="5">
    <source>
        <dbReference type="ARBA" id="ARBA00022753"/>
    </source>
</evidence>
<evidence type="ECO:0000256" key="6">
    <source>
        <dbReference type="ARBA" id="ARBA00022833"/>
    </source>
</evidence>
<protein>
    <submittedName>
        <fullName evidence="12">Uncharacterized protein</fullName>
    </submittedName>
</protein>
<dbReference type="PANTHER" id="PTHR31937">
    <property type="entry name" value="TRANSMEMBRANE PROTEIN 163"/>
    <property type="match status" value="1"/>
</dbReference>
<dbReference type="InterPro" id="IPR026765">
    <property type="entry name" value="Tmem163"/>
</dbReference>
<dbReference type="Proteomes" id="UP001595462">
    <property type="component" value="Unassembled WGS sequence"/>
</dbReference>
<dbReference type="PANTHER" id="PTHR31937:SF2">
    <property type="entry name" value="TRANSMEMBRANE PROTEIN 163"/>
    <property type="match status" value="1"/>
</dbReference>
<evidence type="ECO:0000256" key="11">
    <source>
        <dbReference type="SAM" id="Phobius"/>
    </source>
</evidence>
<comment type="subcellular location">
    <subcellularLocation>
        <location evidence="2">Cytoplasmic vesicle</location>
        <location evidence="2">Secretory vesicle</location>
        <location evidence="2">Synaptic vesicle membrane</location>
        <topology evidence="2">Multi-pass membrane protein</topology>
    </subcellularLocation>
    <subcellularLocation>
        <location evidence="1">Early endosome membrane</location>
    </subcellularLocation>
</comment>
<keyword evidence="6" id="KW-0862">Zinc</keyword>
<keyword evidence="5" id="KW-0967">Endosome</keyword>
<feature type="transmembrane region" description="Helical" evidence="11">
    <location>
        <begin position="116"/>
        <end position="134"/>
    </location>
</feature>
<organism evidence="12 13">
    <name type="scientific">Salinisphaera aquimarina</name>
    <dbReference type="NCBI Taxonomy" id="2094031"/>
    <lineage>
        <taxon>Bacteria</taxon>
        <taxon>Pseudomonadati</taxon>
        <taxon>Pseudomonadota</taxon>
        <taxon>Gammaproteobacteria</taxon>
        <taxon>Salinisphaerales</taxon>
        <taxon>Salinisphaeraceae</taxon>
        <taxon>Salinisphaera</taxon>
    </lineage>
</organism>
<evidence type="ECO:0000256" key="10">
    <source>
        <dbReference type="ARBA" id="ARBA00023329"/>
    </source>
</evidence>
<keyword evidence="4 11" id="KW-0812">Transmembrane</keyword>
<dbReference type="RefSeq" id="WP_380689289.1">
    <property type="nucleotide sequence ID" value="NZ_JBHRSS010000004.1"/>
</dbReference>
<evidence type="ECO:0000313" key="12">
    <source>
        <dbReference type="EMBL" id="MFC3104308.1"/>
    </source>
</evidence>
<proteinExistence type="inferred from homology"/>
<dbReference type="SUPFAM" id="SSF161111">
    <property type="entry name" value="Cation efflux protein transmembrane domain-like"/>
    <property type="match status" value="1"/>
</dbReference>
<dbReference type="EMBL" id="JBHRSS010000004">
    <property type="protein sequence ID" value="MFC3104308.1"/>
    <property type="molecule type" value="Genomic_DNA"/>
</dbReference>
<feature type="transmembrane region" description="Helical" evidence="11">
    <location>
        <begin position="228"/>
        <end position="252"/>
    </location>
</feature>
<keyword evidence="8" id="KW-0770">Synapse</keyword>
<feature type="transmembrane region" description="Helical" evidence="11">
    <location>
        <begin position="93"/>
        <end position="110"/>
    </location>
</feature>
<evidence type="ECO:0000256" key="3">
    <source>
        <dbReference type="ARBA" id="ARBA00008731"/>
    </source>
</evidence>
<sequence length="346" mass="36064">MYIQPLLYTLIPVAAAALSGVVAAIRAPGEQATSVVQHLAAGVVFAAAAIELIPGVLCSAALPAIVGFALGIVVMFTLRHVSDAAERRAKRQGAPLAIGLIATIGIDFFIDGVVLGAGFANNSQTGILLTIVCLHGRRRAARGLGQAATAGKRMTEKIETAALLRRGLWLEYVTLAWNVVGTVIVIAAAIVAHSIALAGFGLDSLIEIGASTVVIWPLRDIHDGREPLALCLISIAFFALGIYILGQTAYAFAVGVHPNISLPGIGWLVLTVTAMLTLAWAKHATGVALDNTVLNTEARVTLVDGAGGRSTAWSRAKRLIPLLVGRFNGRAGDLLLCTFRGRYGVG</sequence>
<feature type="transmembrane region" description="Helical" evidence="11">
    <location>
        <begin position="39"/>
        <end position="57"/>
    </location>
</feature>
<evidence type="ECO:0000256" key="9">
    <source>
        <dbReference type="ARBA" id="ARBA00023136"/>
    </source>
</evidence>
<keyword evidence="9 11" id="KW-0472">Membrane</keyword>
<evidence type="ECO:0000256" key="7">
    <source>
        <dbReference type="ARBA" id="ARBA00022989"/>
    </source>
</evidence>
<evidence type="ECO:0000256" key="1">
    <source>
        <dbReference type="ARBA" id="ARBA00004146"/>
    </source>
</evidence>
<dbReference type="InterPro" id="IPR027469">
    <property type="entry name" value="Cation_efflux_TMD_sf"/>
</dbReference>
<keyword evidence="13" id="KW-1185">Reference proteome</keyword>
<feature type="transmembrane region" description="Helical" evidence="11">
    <location>
        <begin position="264"/>
        <end position="281"/>
    </location>
</feature>
<evidence type="ECO:0000256" key="8">
    <source>
        <dbReference type="ARBA" id="ARBA00023018"/>
    </source>
</evidence>
<reference evidence="13" key="1">
    <citation type="journal article" date="2019" name="Int. J. Syst. Evol. Microbiol.">
        <title>The Global Catalogue of Microorganisms (GCM) 10K type strain sequencing project: providing services to taxonomists for standard genome sequencing and annotation.</title>
        <authorList>
            <consortium name="The Broad Institute Genomics Platform"/>
            <consortium name="The Broad Institute Genome Sequencing Center for Infectious Disease"/>
            <person name="Wu L."/>
            <person name="Ma J."/>
        </authorList>
    </citation>
    <scope>NUCLEOTIDE SEQUENCE [LARGE SCALE GENOMIC DNA]</scope>
    <source>
        <strain evidence="13">KCTC 52640</strain>
    </source>
</reference>
<feature type="transmembrane region" description="Helical" evidence="11">
    <location>
        <begin position="172"/>
        <end position="191"/>
    </location>
</feature>
<accession>A0ABV7ER05</accession>
<dbReference type="Gene3D" id="1.20.1510.10">
    <property type="entry name" value="Cation efflux protein transmembrane domain"/>
    <property type="match status" value="1"/>
</dbReference>
<keyword evidence="7 11" id="KW-1133">Transmembrane helix</keyword>